<dbReference type="InterPro" id="IPR031796">
    <property type="entry name" value="DUF5076"/>
</dbReference>
<comment type="caution">
    <text evidence="1">The sequence shown here is derived from an EMBL/GenBank/DDBJ whole genome shotgun (WGS) entry which is preliminary data.</text>
</comment>
<name>A0ABQ1J7S2_9PROT</name>
<dbReference type="EMBL" id="BMKF01000001">
    <property type="protein sequence ID" value="GGB59545.1"/>
    <property type="molecule type" value="Genomic_DNA"/>
</dbReference>
<keyword evidence="2" id="KW-1185">Reference proteome</keyword>
<dbReference type="Pfam" id="PF16826">
    <property type="entry name" value="DUF5076"/>
    <property type="match status" value="1"/>
</dbReference>
<gene>
    <name evidence="1" type="ORF">GCM10011503_05020</name>
</gene>
<evidence type="ECO:0008006" key="3">
    <source>
        <dbReference type="Google" id="ProtNLM"/>
    </source>
</evidence>
<evidence type="ECO:0000313" key="2">
    <source>
        <dbReference type="Proteomes" id="UP000628854"/>
    </source>
</evidence>
<evidence type="ECO:0000313" key="1">
    <source>
        <dbReference type="EMBL" id="GGB59545.1"/>
    </source>
</evidence>
<accession>A0ABQ1J7S2</accession>
<proteinExistence type="predicted"/>
<organism evidence="1 2">
    <name type="scientific">Henriciella pelagia</name>
    <dbReference type="NCBI Taxonomy" id="1977912"/>
    <lineage>
        <taxon>Bacteria</taxon>
        <taxon>Pseudomonadati</taxon>
        <taxon>Pseudomonadota</taxon>
        <taxon>Alphaproteobacteria</taxon>
        <taxon>Hyphomonadales</taxon>
        <taxon>Hyphomonadaceae</taxon>
        <taxon>Henriciella</taxon>
    </lineage>
</organism>
<dbReference type="RefSeq" id="WP_084393749.1">
    <property type="nucleotide sequence ID" value="NZ_BMKF01000001.1"/>
</dbReference>
<dbReference type="Gene3D" id="3.30.2370.10">
    <property type="entry name" value="putative pyruvate dehydrogenase"/>
    <property type="match status" value="1"/>
</dbReference>
<sequence length="107" mass="11802">MSDKHKALSKPDSIRDEADAQEFVRFWVSENNDHVSLLVGQAGDPKAEPAMWGFILADIAKHVIKIMREANPDGPSPNEIMQQILGGISERLRHAPILSGTTTKVET</sequence>
<reference evidence="2" key="1">
    <citation type="journal article" date="2019" name="Int. J. Syst. Evol. Microbiol.">
        <title>The Global Catalogue of Microorganisms (GCM) 10K type strain sequencing project: providing services to taxonomists for standard genome sequencing and annotation.</title>
        <authorList>
            <consortium name="The Broad Institute Genomics Platform"/>
            <consortium name="The Broad Institute Genome Sequencing Center for Infectious Disease"/>
            <person name="Wu L."/>
            <person name="Ma J."/>
        </authorList>
    </citation>
    <scope>NUCLEOTIDE SEQUENCE [LARGE SCALE GENOMIC DNA]</scope>
    <source>
        <strain evidence="2">CGMCC 1.15928</strain>
    </source>
</reference>
<protein>
    <recommendedName>
        <fullName evidence="3">DUF5076 domain-containing protein</fullName>
    </recommendedName>
</protein>
<dbReference type="Proteomes" id="UP000628854">
    <property type="component" value="Unassembled WGS sequence"/>
</dbReference>